<keyword evidence="2" id="KW-1185">Reference proteome</keyword>
<dbReference type="Proteomes" id="UP000030750">
    <property type="component" value="Unassembled WGS sequence"/>
</dbReference>
<dbReference type="EMBL" id="HG713960">
    <property type="protein sequence ID" value="CDJ54175.1"/>
    <property type="molecule type" value="Genomic_DNA"/>
</dbReference>
<name>U6M267_9EIME</name>
<evidence type="ECO:0000313" key="2">
    <source>
        <dbReference type="Proteomes" id="UP000030750"/>
    </source>
</evidence>
<reference evidence="1" key="1">
    <citation type="submission" date="2013-10" db="EMBL/GenBank/DDBJ databases">
        <title>Genomic analysis of the causative agents of coccidiosis in chickens.</title>
        <authorList>
            <person name="Reid A.J."/>
            <person name="Blake D."/>
            <person name="Billington K."/>
            <person name="Browne H."/>
            <person name="Dunn M."/>
            <person name="Hung S."/>
            <person name="Kawahara F."/>
            <person name="Miranda-Saavedra D."/>
            <person name="Mourier T."/>
            <person name="Nagra H."/>
            <person name="Otto T.D."/>
            <person name="Rawlings N."/>
            <person name="Sanchez A."/>
            <person name="Sanders M."/>
            <person name="Subramaniam C."/>
            <person name="Tay Y."/>
            <person name="Dear P."/>
            <person name="Doerig C."/>
            <person name="Gruber A."/>
            <person name="Parkinson J."/>
            <person name="Shirley M."/>
            <person name="Wan K.L."/>
            <person name="Berriman M."/>
            <person name="Tomley F."/>
            <person name="Pain A."/>
        </authorList>
    </citation>
    <scope>NUCLEOTIDE SEQUENCE [LARGE SCALE GENOMIC DNA]</scope>
    <source>
        <strain evidence="1">Houghton</strain>
    </source>
</reference>
<sequence>MKVFRDSLQELCLILALPKPGKTVELKLPEESQGALGYAVIDHYIMRAGQAKIASRAARTHVEDDEDSLRSAAEFQYPQFGATLKRAESRDTPLEILEVLRGPDTLPVGMPPKHL</sequence>
<gene>
    <name evidence="1" type="ORF">EBH_0026960</name>
</gene>
<organism evidence="1 2">
    <name type="scientific">Eimeria brunetti</name>
    <dbReference type="NCBI Taxonomy" id="51314"/>
    <lineage>
        <taxon>Eukaryota</taxon>
        <taxon>Sar</taxon>
        <taxon>Alveolata</taxon>
        <taxon>Apicomplexa</taxon>
        <taxon>Conoidasida</taxon>
        <taxon>Coccidia</taxon>
        <taxon>Eucoccidiorida</taxon>
        <taxon>Eimeriorina</taxon>
        <taxon>Eimeriidae</taxon>
        <taxon>Eimeria</taxon>
    </lineage>
</organism>
<proteinExistence type="predicted"/>
<accession>U6M267</accession>
<protein>
    <submittedName>
        <fullName evidence="1">Uncharacterized protein</fullName>
    </submittedName>
</protein>
<reference evidence="1" key="2">
    <citation type="submission" date="2013-10" db="EMBL/GenBank/DDBJ databases">
        <authorList>
            <person name="Aslett M."/>
        </authorList>
    </citation>
    <scope>NUCLEOTIDE SEQUENCE [LARGE SCALE GENOMIC DNA]</scope>
    <source>
        <strain evidence="1">Houghton</strain>
    </source>
</reference>
<evidence type="ECO:0000313" key="1">
    <source>
        <dbReference type="EMBL" id="CDJ54175.1"/>
    </source>
</evidence>
<dbReference type="VEuPathDB" id="ToxoDB:EBH_0026960"/>
<dbReference type="AlphaFoldDB" id="U6M267"/>